<dbReference type="InterPro" id="IPR009057">
    <property type="entry name" value="Homeodomain-like_sf"/>
</dbReference>
<gene>
    <name evidence="3" type="primary">acoR</name>
    <name evidence="3" type="ORF">Ttaiw_01264</name>
</gene>
<feature type="domain" description="DNA binding HTH" evidence="2">
    <location>
        <begin position="332"/>
        <end position="370"/>
    </location>
</feature>
<dbReference type="Gene3D" id="3.30.450.40">
    <property type="match status" value="1"/>
</dbReference>
<dbReference type="AlphaFoldDB" id="A0A554X8J5"/>
<dbReference type="Pfam" id="PF02954">
    <property type="entry name" value="HTH_8"/>
    <property type="match status" value="1"/>
</dbReference>
<organism evidence="3 4">
    <name type="scientific">Tepidimonas taiwanensis</name>
    <dbReference type="NCBI Taxonomy" id="307486"/>
    <lineage>
        <taxon>Bacteria</taxon>
        <taxon>Pseudomonadati</taxon>
        <taxon>Pseudomonadota</taxon>
        <taxon>Betaproteobacteria</taxon>
        <taxon>Burkholderiales</taxon>
        <taxon>Tepidimonas</taxon>
    </lineage>
</organism>
<dbReference type="PRINTS" id="PR01590">
    <property type="entry name" value="HTHFIS"/>
</dbReference>
<dbReference type="SUPFAM" id="SSF46689">
    <property type="entry name" value="Homeodomain-like"/>
    <property type="match status" value="1"/>
</dbReference>
<dbReference type="Proteomes" id="UP000317763">
    <property type="component" value="Unassembled WGS sequence"/>
</dbReference>
<dbReference type="Gene3D" id="1.10.10.60">
    <property type="entry name" value="Homeodomain-like"/>
    <property type="match status" value="1"/>
</dbReference>
<keyword evidence="4" id="KW-1185">Reference proteome</keyword>
<proteinExistence type="predicted"/>
<dbReference type="InterPro" id="IPR035965">
    <property type="entry name" value="PAS-like_dom_sf"/>
</dbReference>
<evidence type="ECO:0000313" key="4">
    <source>
        <dbReference type="Proteomes" id="UP000317763"/>
    </source>
</evidence>
<dbReference type="SUPFAM" id="SSF55785">
    <property type="entry name" value="PYP-like sensor domain (PAS domain)"/>
    <property type="match status" value="1"/>
</dbReference>
<evidence type="ECO:0000259" key="2">
    <source>
        <dbReference type="Pfam" id="PF02954"/>
    </source>
</evidence>
<evidence type="ECO:0000259" key="1">
    <source>
        <dbReference type="Pfam" id="PF01590"/>
    </source>
</evidence>
<sequence length="372" mass="40040">MTPSTRSATGGPFVPSAPAPGRLACIDAARRRLLDDPAAPLDAIEPWITASWRRCLARGQHPRDRVLFDCVSPAAQRAALERSHAMRAAARPVIDHTLGRAMADTGYFALLTDAHGVVIDVHGPADAANPHVHAIARVGVDLSEATVGTTAIGAALIERQPVWLHRGEHFFDDTAVYSCAGAPLFDADGQCVGMLDLTGVLAPERRALKHLVAVTARRIEHALVLQRPHAISVHLTWPGHLPGDDDEGLLTLDGEGRIVGVNRTAAEMLDLRRDARGWPCVEDVFAVPASDWFDAARRGRGPWEVPTWSGLRVVALVRSSQDEARHGSALPLRQREAALIRHAVAEAGGNVAEAARRLGISRATVYRKLASR</sequence>
<dbReference type="InterPro" id="IPR003018">
    <property type="entry name" value="GAF"/>
</dbReference>
<reference evidence="3 4" key="1">
    <citation type="submission" date="2019-07" db="EMBL/GenBank/DDBJ databases">
        <title>Tepidimonas taiwanensis I1-1 draft genome.</title>
        <authorList>
            <person name="Da Costa M.S."/>
            <person name="Froufe H.J.C."/>
            <person name="Egas C."/>
            <person name="Albuquerque L."/>
        </authorList>
    </citation>
    <scope>NUCLEOTIDE SEQUENCE [LARGE SCALE GENOMIC DNA]</scope>
    <source>
        <strain evidence="3 4">I1-1</strain>
    </source>
</reference>
<feature type="domain" description="GAF" evidence="1">
    <location>
        <begin position="111"/>
        <end position="223"/>
    </location>
</feature>
<accession>A0A554X8J5</accession>
<protein>
    <submittedName>
        <fullName evidence="3">Acetoin catabolism regulatory protein</fullName>
    </submittedName>
</protein>
<name>A0A554X8J5_9BURK</name>
<dbReference type="Pfam" id="PF01590">
    <property type="entry name" value="GAF"/>
    <property type="match status" value="1"/>
</dbReference>
<comment type="caution">
    <text evidence="3">The sequence shown here is derived from an EMBL/GenBank/DDBJ whole genome shotgun (WGS) entry which is preliminary data.</text>
</comment>
<dbReference type="InterPro" id="IPR002197">
    <property type="entry name" value="HTH_Fis"/>
</dbReference>
<dbReference type="RefSeq" id="WP_058616278.1">
    <property type="nucleotide sequence ID" value="NZ_CP083911.1"/>
</dbReference>
<dbReference type="EMBL" id="VJOM01000011">
    <property type="protein sequence ID" value="TSE32154.1"/>
    <property type="molecule type" value="Genomic_DNA"/>
</dbReference>
<dbReference type="SUPFAM" id="SSF55781">
    <property type="entry name" value="GAF domain-like"/>
    <property type="match status" value="1"/>
</dbReference>
<dbReference type="InterPro" id="IPR029016">
    <property type="entry name" value="GAF-like_dom_sf"/>
</dbReference>
<dbReference type="STRING" id="307486.GCA_000807215_01440"/>
<dbReference type="GO" id="GO:0043565">
    <property type="term" value="F:sequence-specific DNA binding"/>
    <property type="evidence" value="ECO:0007669"/>
    <property type="project" value="InterPro"/>
</dbReference>
<evidence type="ECO:0000313" key="3">
    <source>
        <dbReference type="EMBL" id="TSE32154.1"/>
    </source>
</evidence>